<dbReference type="AlphaFoldDB" id="A0A202E4K0"/>
<dbReference type="InterPro" id="IPR015414">
    <property type="entry name" value="TMEM64"/>
</dbReference>
<feature type="transmembrane region" description="Helical" evidence="7">
    <location>
        <begin position="75"/>
        <end position="101"/>
    </location>
</feature>
<evidence type="ECO:0000256" key="2">
    <source>
        <dbReference type="ARBA" id="ARBA00022475"/>
    </source>
</evidence>
<comment type="subcellular location">
    <subcellularLocation>
        <location evidence="1">Cell membrane</location>
        <topology evidence="1">Multi-pass membrane protein</topology>
    </subcellularLocation>
</comment>
<accession>A0A202E4K0</accession>
<feature type="transmembrane region" description="Helical" evidence="7">
    <location>
        <begin position="225"/>
        <end position="247"/>
    </location>
</feature>
<protein>
    <submittedName>
        <fullName evidence="9">TVP38/TMEM64 family protein</fullName>
    </submittedName>
</protein>
<evidence type="ECO:0000256" key="3">
    <source>
        <dbReference type="ARBA" id="ARBA00022692"/>
    </source>
</evidence>
<dbReference type="GO" id="GO:0005886">
    <property type="term" value="C:plasma membrane"/>
    <property type="evidence" value="ECO:0007669"/>
    <property type="project" value="UniProtKB-SubCell"/>
</dbReference>
<gene>
    <name evidence="9" type="ORF">B2G88_17570</name>
</gene>
<dbReference type="PANTHER" id="PTHR12677:SF59">
    <property type="entry name" value="GOLGI APPARATUS MEMBRANE PROTEIN TVP38-RELATED"/>
    <property type="match status" value="1"/>
</dbReference>
<dbReference type="PANTHER" id="PTHR12677">
    <property type="entry name" value="GOLGI APPARATUS MEMBRANE PROTEIN TVP38-RELATED"/>
    <property type="match status" value="1"/>
</dbReference>
<dbReference type="EMBL" id="MWPH01000004">
    <property type="protein sequence ID" value="OVE83213.1"/>
    <property type="molecule type" value="Genomic_DNA"/>
</dbReference>
<evidence type="ECO:0000256" key="5">
    <source>
        <dbReference type="ARBA" id="ARBA00023136"/>
    </source>
</evidence>
<dbReference type="RefSeq" id="WP_054862732.1">
    <property type="nucleotide sequence ID" value="NZ_MWPH01000004.1"/>
</dbReference>
<organism evidence="9 10">
    <name type="scientific">Natronolimnobius baerhuensis</name>
    <dbReference type="NCBI Taxonomy" id="253108"/>
    <lineage>
        <taxon>Archaea</taxon>
        <taxon>Methanobacteriati</taxon>
        <taxon>Methanobacteriota</taxon>
        <taxon>Stenosarchaea group</taxon>
        <taxon>Halobacteria</taxon>
        <taxon>Halobacteriales</taxon>
        <taxon>Natrialbaceae</taxon>
        <taxon>Natronolimnobius</taxon>
    </lineage>
</organism>
<feature type="compositionally biased region" description="Low complexity" evidence="6">
    <location>
        <begin position="118"/>
        <end position="132"/>
    </location>
</feature>
<keyword evidence="4 7" id="KW-1133">Transmembrane helix</keyword>
<keyword evidence="3 7" id="KW-0812">Transmembrane</keyword>
<dbReference type="Proteomes" id="UP000196084">
    <property type="component" value="Unassembled WGS sequence"/>
</dbReference>
<evidence type="ECO:0000256" key="6">
    <source>
        <dbReference type="SAM" id="MobiDB-lite"/>
    </source>
</evidence>
<name>A0A202E4K0_9EURY</name>
<evidence type="ECO:0000313" key="10">
    <source>
        <dbReference type="Proteomes" id="UP000196084"/>
    </source>
</evidence>
<evidence type="ECO:0000313" key="9">
    <source>
        <dbReference type="EMBL" id="OVE83213.1"/>
    </source>
</evidence>
<comment type="caution">
    <text evidence="9">The sequence shown here is derived from an EMBL/GenBank/DDBJ whole genome shotgun (WGS) entry which is preliminary data.</text>
</comment>
<reference evidence="9 10" key="1">
    <citation type="submission" date="2017-02" db="EMBL/GenBank/DDBJ databases">
        <title>Natronthermophilus aegyptiacus gen. nov.,sp. nov., an aerobic, extremely halophilic alkalithermophilic archaeon isolated from the athalassohaline Wadi An Natrun, Egypt.</title>
        <authorList>
            <person name="Zhao B."/>
        </authorList>
    </citation>
    <scope>NUCLEOTIDE SEQUENCE [LARGE SCALE GENOMIC DNA]</scope>
    <source>
        <strain evidence="9 10">CGMCC 1.3597</strain>
    </source>
</reference>
<feature type="transmembrane region" description="Helical" evidence="7">
    <location>
        <begin position="12"/>
        <end position="34"/>
    </location>
</feature>
<feature type="transmembrane region" description="Helical" evidence="7">
    <location>
        <begin position="46"/>
        <end position="63"/>
    </location>
</feature>
<sequence length="261" mass="26266">MSVLGSTVSTRVLAGVVVAAALVTAGLIVSPSVVMGTLESLAADPVVFGFVVAGLYAIRPLLAWPTTPLAVVVGYGFGVTLGIPIALVGLTATVLPVFLVARWVTSSDEATPTDENETSPTESTPTQPSCSSNATNGFADRTLERAGVVVVRYFETAGPIRGVTAARLAPIPSDISTCAAAVSGVRLRHFLAGTILGELPWTVAAVVVGASAATVTTNGLGELGVALSVACGLAAAVLLAGPAYRLLQKRTHAASSRSTDG</sequence>
<evidence type="ECO:0000259" key="8">
    <source>
        <dbReference type="Pfam" id="PF09335"/>
    </source>
</evidence>
<feature type="transmembrane region" description="Helical" evidence="7">
    <location>
        <begin position="190"/>
        <end position="213"/>
    </location>
</feature>
<evidence type="ECO:0000256" key="7">
    <source>
        <dbReference type="SAM" id="Phobius"/>
    </source>
</evidence>
<keyword evidence="2" id="KW-1003">Cell membrane</keyword>
<keyword evidence="5 7" id="KW-0472">Membrane</keyword>
<dbReference type="InterPro" id="IPR032816">
    <property type="entry name" value="VTT_dom"/>
</dbReference>
<feature type="region of interest" description="Disordered" evidence="6">
    <location>
        <begin position="109"/>
        <end position="135"/>
    </location>
</feature>
<feature type="domain" description="VTT" evidence="8">
    <location>
        <begin position="64"/>
        <end position="210"/>
    </location>
</feature>
<dbReference type="Pfam" id="PF09335">
    <property type="entry name" value="VTT_dom"/>
    <property type="match status" value="1"/>
</dbReference>
<proteinExistence type="predicted"/>
<dbReference type="OrthoDB" id="293407at2157"/>
<keyword evidence="10" id="KW-1185">Reference proteome</keyword>
<evidence type="ECO:0000256" key="1">
    <source>
        <dbReference type="ARBA" id="ARBA00004651"/>
    </source>
</evidence>
<evidence type="ECO:0000256" key="4">
    <source>
        <dbReference type="ARBA" id="ARBA00022989"/>
    </source>
</evidence>